<gene>
    <name evidence="2" type="ORF">SAMN04488556_2343</name>
</gene>
<proteinExistence type="predicted"/>
<evidence type="ECO:0000313" key="3">
    <source>
        <dbReference type="Proteomes" id="UP000199199"/>
    </source>
</evidence>
<organism evidence="2 3">
    <name type="scientific">Halostagnicola kamekurae</name>
    <dbReference type="NCBI Taxonomy" id="619731"/>
    <lineage>
        <taxon>Archaea</taxon>
        <taxon>Methanobacteriati</taxon>
        <taxon>Methanobacteriota</taxon>
        <taxon>Stenosarchaea group</taxon>
        <taxon>Halobacteria</taxon>
        <taxon>Halobacteriales</taxon>
        <taxon>Natrialbaceae</taxon>
        <taxon>Halostagnicola</taxon>
    </lineage>
</organism>
<evidence type="ECO:0000256" key="1">
    <source>
        <dbReference type="SAM" id="MobiDB-lite"/>
    </source>
</evidence>
<dbReference type="OrthoDB" id="155751at2157"/>
<feature type="region of interest" description="Disordered" evidence="1">
    <location>
        <begin position="37"/>
        <end position="87"/>
    </location>
</feature>
<accession>A0A1I6S031</accession>
<evidence type="ECO:0000313" key="2">
    <source>
        <dbReference type="EMBL" id="SFS70292.1"/>
    </source>
</evidence>
<dbReference type="RefSeq" id="WP_092904760.1">
    <property type="nucleotide sequence ID" value="NZ_FOZS01000002.1"/>
</dbReference>
<reference evidence="3" key="1">
    <citation type="submission" date="2016-10" db="EMBL/GenBank/DDBJ databases">
        <authorList>
            <person name="Varghese N."/>
            <person name="Submissions S."/>
        </authorList>
    </citation>
    <scope>NUCLEOTIDE SEQUENCE [LARGE SCALE GENOMIC DNA]</scope>
    <source>
        <strain evidence="3">DSM 22427</strain>
    </source>
</reference>
<dbReference type="EMBL" id="FOZS01000002">
    <property type="protein sequence ID" value="SFS70292.1"/>
    <property type="molecule type" value="Genomic_DNA"/>
</dbReference>
<protein>
    <submittedName>
        <fullName evidence="2">Uncharacterized protein</fullName>
    </submittedName>
</protein>
<dbReference type="Proteomes" id="UP000199199">
    <property type="component" value="Unassembled WGS sequence"/>
</dbReference>
<name>A0A1I6S031_9EURY</name>
<keyword evidence="3" id="KW-1185">Reference proteome</keyword>
<sequence>MTELEIPADADEREAMELVDDLVDIGDVVEVESYSMTDSKRKRLSGEVTGSHTPDSGPAYLELDGQPVGEGSIPYEDIETLTRKTQR</sequence>
<dbReference type="AlphaFoldDB" id="A0A1I6S031"/>